<proteinExistence type="inferred from homology"/>
<dbReference type="EMBL" id="CP053073">
    <property type="protein sequence ID" value="QJR16579.1"/>
    <property type="molecule type" value="Genomic_DNA"/>
</dbReference>
<dbReference type="Proteomes" id="UP000503096">
    <property type="component" value="Chromosome"/>
</dbReference>
<feature type="domain" description="Type II/III secretion system secretin-like" evidence="6">
    <location>
        <begin position="391"/>
        <end position="568"/>
    </location>
</feature>
<dbReference type="PRINTS" id="PR00811">
    <property type="entry name" value="BCTERIALGSPD"/>
</dbReference>
<keyword evidence="3" id="KW-0472">Membrane</keyword>
<dbReference type="GO" id="GO:0016020">
    <property type="term" value="C:membrane"/>
    <property type="evidence" value="ECO:0007669"/>
    <property type="project" value="UniProtKB-SubCell"/>
</dbReference>
<dbReference type="GO" id="GO:0009306">
    <property type="term" value="P:protein secretion"/>
    <property type="evidence" value="ECO:0007669"/>
    <property type="project" value="InterPro"/>
</dbReference>
<evidence type="ECO:0000256" key="5">
    <source>
        <dbReference type="SAM" id="MobiDB-lite"/>
    </source>
</evidence>
<dbReference type="RefSeq" id="WP_171164802.1">
    <property type="nucleotide sequence ID" value="NZ_CP053073.1"/>
</dbReference>
<evidence type="ECO:0000256" key="3">
    <source>
        <dbReference type="ARBA" id="ARBA00023136"/>
    </source>
</evidence>
<dbReference type="InterPro" id="IPR001775">
    <property type="entry name" value="GspD/PilQ"/>
</dbReference>
<comment type="subcellular location">
    <subcellularLocation>
        <location evidence="1">Membrane</location>
    </subcellularLocation>
</comment>
<evidence type="ECO:0000313" key="7">
    <source>
        <dbReference type="EMBL" id="QJR16579.1"/>
    </source>
</evidence>
<evidence type="ECO:0000259" key="6">
    <source>
        <dbReference type="Pfam" id="PF00263"/>
    </source>
</evidence>
<feature type="compositionally biased region" description="Gly residues" evidence="5">
    <location>
        <begin position="184"/>
        <end position="193"/>
    </location>
</feature>
<evidence type="ECO:0000313" key="8">
    <source>
        <dbReference type="Proteomes" id="UP000503096"/>
    </source>
</evidence>
<dbReference type="Pfam" id="PF00263">
    <property type="entry name" value="Secretin"/>
    <property type="match status" value="1"/>
</dbReference>
<evidence type="ECO:0000256" key="4">
    <source>
        <dbReference type="RuleBase" id="RU004003"/>
    </source>
</evidence>
<evidence type="ECO:0000256" key="1">
    <source>
        <dbReference type="ARBA" id="ARBA00004370"/>
    </source>
</evidence>
<dbReference type="PANTHER" id="PTHR30332:SF24">
    <property type="entry name" value="SECRETIN GSPD-RELATED"/>
    <property type="match status" value="1"/>
</dbReference>
<dbReference type="InterPro" id="IPR050810">
    <property type="entry name" value="Bact_Secretion_Sys_Channel"/>
</dbReference>
<keyword evidence="2" id="KW-0732">Signal</keyword>
<feature type="region of interest" description="Disordered" evidence="5">
    <location>
        <begin position="179"/>
        <end position="216"/>
    </location>
</feature>
<dbReference type="PANTHER" id="PTHR30332">
    <property type="entry name" value="PROBABLE GENERAL SECRETION PATHWAY PROTEIN D"/>
    <property type="match status" value="1"/>
</dbReference>
<comment type="similarity">
    <text evidence="4">Belongs to the bacterial secretin family.</text>
</comment>
<protein>
    <submittedName>
        <fullName evidence="7">Type 3 secretion system secretin</fullName>
    </submittedName>
</protein>
<accession>A0A6M4H9X4</accession>
<dbReference type="InParanoid" id="A0A6M4H9X4"/>
<sequence>MSSTAGRLFPLPVLGESQIRELVSDISLHLEITREYKKATQEQAAAMPAYPSTVSPSGAVVRTEGATQHVIRFGYVQPPRRLPQLWIQSYSMQAGAMTPNPDGDSQALDPTMRPILSERSKIFAKLRLSDLETRTVVLSYVDAEAALFALRAMGYSAITDSESLAKEDSYKGEEVLLDPAAAGGQPGFPGGPGDPSQQQQQPAANPYASMSPEDQKRFSPKFPAIKNLPTTIAFDRLPLIVKMPSTEAKNLGLVGALDASQGGAAPAQAGSFGLTVVPQAASPLADTIAGGTAELMILYHPNYPEQLTKLRRLLRDTIDKPARQVYVEGMVLEISSEGLKELGVQWDIRKGDQSWIIGTLVPQLPGGAAFNFIRNTALNISPTEITARINALVNSNQAEILSRPSVMTLDNRQATIRVGTDIPVATSKDASGGDANSSRVSFNFSYIPTGILMNIRPRISEDTQEISMLIDATVSATVPGQDLRVLDPATKITLASAPTIATRRVQTYARIRDNMPLIIGGLVSRNRVTSSSRVPVLGDIPYLGALFGQTSKNDTTREVIIVLTPSIVTENIRETKAQYPKDDARFDQFDTILFKEHYRIRAEDLVDSAHFRFNARFLRYRDAANRVIERAPALGERQPYAQFAGPRIPGEFIFVTGMMYRMLDRQKVGEDIKIQNLQYFEQVSATQQRPLSVGEALARYGDGKDPKSFFSKNPGKSLALTFRLARASSQLADMFTEPVPEVRLIDTADRNVWRQQLWDLNQPDERGLRYTMIINDPSDLRRLQLAMATQNTMLNNGGAAGMIFDRWLPGRMLHLQEVSPTWERVMSAQVAQFFFIGEYYYTYFIQEHTKALEDLDRALRTPEMKPLVEGVNLPPA</sequence>
<keyword evidence="8" id="KW-1185">Reference proteome</keyword>
<dbReference type="KEGG" id="upl:DSM104440_03414"/>
<dbReference type="GO" id="GO:0015627">
    <property type="term" value="C:type II protein secretion system complex"/>
    <property type="evidence" value="ECO:0007669"/>
    <property type="project" value="TreeGrafter"/>
</dbReference>
<evidence type="ECO:0000256" key="2">
    <source>
        <dbReference type="ARBA" id="ARBA00022729"/>
    </source>
</evidence>
<name>A0A6M4H9X4_9PROT</name>
<gene>
    <name evidence="7" type="primary">sctC_3</name>
    <name evidence="7" type="ORF">DSM104440_03414</name>
</gene>
<dbReference type="InterPro" id="IPR004846">
    <property type="entry name" value="T2SS/T3SS_dom"/>
</dbReference>
<organism evidence="7 8">
    <name type="scientific">Usitatibacter palustris</name>
    <dbReference type="NCBI Taxonomy" id="2732487"/>
    <lineage>
        <taxon>Bacteria</taxon>
        <taxon>Pseudomonadati</taxon>
        <taxon>Pseudomonadota</taxon>
        <taxon>Betaproteobacteria</taxon>
        <taxon>Nitrosomonadales</taxon>
        <taxon>Usitatibacteraceae</taxon>
        <taxon>Usitatibacter</taxon>
    </lineage>
</organism>
<reference evidence="7 8" key="1">
    <citation type="submission" date="2020-04" db="EMBL/GenBank/DDBJ databases">
        <title>Usitatibacter rugosus gen. nov., sp. nov. and Usitatibacter palustris sp. nov., novel members of Usitatibacteraceae fam. nov. within the order Nitrosomonadales isolated from soil.</title>
        <authorList>
            <person name="Huber K.J."/>
            <person name="Neumann-Schaal M."/>
            <person name="Geppert A."/>
            <person name="Luckner M."/>
            <person name="Wanner G."/>
            <person name="Overmann J."/>
        </authorList>
    </citation>
    <scope>NUCLEOTIDE SEQUENCE [LARGE SCALE GENOMIC DNA]</scope>
    <source>
        <strain evidence="7 8">Swamp67</strain>
    </source>
</reference>
<feature type="compositionally biased region" description="Low complexity" evidence="5">
    <location>
        <begin position="194"/>
        <end position="208"/>
    </location>
</feature>
<dbReference type="AlphaFoldDB" id="A0A6M4H9X4"/>